<comment type="caution">
    <text evidence="2">The sequence shown here is derived from an EMBL/GenBank/DDBJ whole genome shotgun (WGS) entry which is preliminary data.</text>
</comment>
<dbReference type="Pfam" id="PF13302">
    <property type="entry name" value="Acetyltransf_3"/>
    <property type="match status" value="1"/>
</dbReference>
<dbReference type="InterPro" id="IPR000182">
    <property type="entry name" value="GNAT_dom"/>
</dbReference>
<organism evidence="2 3">
    <name type="scientific">Haloferax profundi</name>
    <dbReference type="NCBI Taxonomy" id="1544718"/>
    <lineage>
        <taxon>Archaea</taxon>
        <taxon>Methanobacteriati</taxon>
        <taxon>Methanobacteriota</taxon>
        <taxon>Stenosarchaea group</taxon>
        <taxon>Halobacteria</taxon>
        <taxon>Halobacteriales</taxon>
        <taxon>Haloferacaceae</taxon>
        <taxon>Haloferax</taxon>
    </lineage>
</organism>
<name>A0A0W1RJP2_9EURY</name>
<keyword evidence="2" id="KW-0808">Transferase</keyword>
<dbReference type="InterPro" id="IPR051908">
    <property type="entry name" value="Ribosomal_N-acetyltransferase"/>
</dbReference>
<sequence>MFPQVIESERIRHEQLCHANIDVQEFYWVCAYDDGIEEITRYMPWTPHETMRESKKFIDQTERKWEDGESLKYILRPKASEDGAGEFAGLTGLKFKWDRRTAVQWIWLRKRFWGRSYNGESAHSLMELVFEELDLDLFAVTHAVENTKSQQAIQRYIEAAGGQRDGLLRNWVPHEDYVSDEVRYTVSQEQWRATRESTEE</sequence>
<reference evidence="2 3" key="1">
    <citation type="submission" date="2015-12" db="EMBL/GenBank/DDBJ databases">
        <title>Haloferax profundi sp. nov. isolated from the Discovery deep brine-seawater interface in the Red Sea.</title>
        <authorList>
            <person name="Zhang G."/>
            <person name="Stingl U."/>
            <person name="Rashid M."/>
        </authorList>
    </citation>
    <scope>NUCLEOTIDE SEQUENCE [LARGE SCALE GENOMIC DNA]</scope>
    <source>
        <strain evidence="2 3">SB29</strain>
    </source>
</reference>
<dbReference type="Proteomes" id="UP000053157">
    <property type="component" value="Unassembled WGS sequence"/>
</dbReference>
<keyword evidence="3" id="KW-1185">Reference proteome</keyword>
<dbReference type="Gene3D" id="3.40.630.30">
    <property type="match status" value="1"/>
</dbReference>
<evidence type="ECO:0000313" key="3">
    <source>
        <dbReference type="Proteomes" id="UP000053157"/>
    </source>
</evidence>
<dbReference type="InterPro" id="IPR016181">
    <property type="entry name" value="Acyl_CoA_acyltransferase"/>
</dbReference>
<dbReference type="EMBL" id="LOPV01000584">
    <property type="protein sequence ID" value="KTG13709.1"/>
    <property type="molecule type" value="Genomic_DNA"/>
</dbReference>
<dbReference type="OrthoDB" id="120213at2157"/>
<dbReference type="RefSeq" id="WP_058573418.1">
    <property type="nucleotide sequence ID" value="NZ_LOPV01000584.1"/>
</dbReference>
<evidence type="ECO:0000313" key="2">
    <source>
        <dbReference type="EMBL" id="KTG13709.1"/>
    </source>
</evidence>
<dbReference type="PANTHER" id="PTHR43441:SF11">
    <property type="entry name" value="RIBOSOMAL-PROTEIN-SERINE ACETYLTRANSFERASE"/>
    <property type="match status" value="1"/>
</dbReference>
<dbReference type="SUPFAM" id="SSF55729">
    <property type="entry name" value="Acyl-CoA N-acyltransferases (Nat)"/>
    <property type="match status" value="1"/>
</dbReference>
<dbReference type="GO" id="GO:0005737">
    <property type="term" value="C:cytoplasm"/>
    <property type="evidence" value="ECO:0007669"/>
    <property type="project" value="TreeGrafter"/>
</dbReference>
<protein>
    <submittedName>
        <fullName evidence="2">Acetyltransferase</fullName>
    </submittedName>
</protein>
<dbReference type="AlphaFoldDB" id="A0A0W1RJP2"/>
<proteinExistence type="predicted"/>
<evidence type="ECO:0000259" key="1">
    <source>
        <dbReference type="Pfam" id="PF13302"/>
    </source>
</evidence>
<gene>
    <name evidence="2" type="ORF">AUR66_19275</name>
</gene>
<dbReference type="GO" id="GO:1990189">
    <property type="term" value="F:protein N-terminal-serine acetyltransferase activity"/>
    <property type="evidence" value="ECO:0007669"/>
    <property type="project" value="TreeGrafter"/>
</dbReference>
<feature type="domain" description="N-acetyltransferase" evidence="1">
    <location>
        <begin position="37"/>
        <end position="155"/>
    </location>
</feature>
<dbReference type="GO" id="GO:0008999">
    <property type="term" value="F:protein-N-terminal-alanine acetyltransferase activity"/>
    <property type="evidence" value="ECO:0007669"/>
    <property type="project" value="TreeGrafter"/>
</dbReference>
<dbReference type="PANTHER" id="PTHR43441">
    <property type="entry name" value="RIBOSOMAL-PROTEIN-SERINE ACETYLTRANSFERASE"/>
    <property type="match status" value="1"/>
</dbReference>
<accession>A0A0W1RJP2</accession>